<dbReference type="EMBL" id="CP018866">
    <property type="protein sequence ID" value="AST92470.1"/>
    <property type="molecule type" value="Genomic_DNA"/>
</dbReference>
<dbReference type="AlphaFoldDB" id="A0A223KSL8"/>
<reference evidence="1 2" key="1">
    <citation type="submission" date="2016-12" db="EMBL/GenBank/DDBJ databases">
        <title>The whole genome sequencing and assembly of Bacillus cohnii DSM 6307T strain.</title>
        <authorList>
            <person name="Lee Y.-J."/>
            <person name="Yi H."/>
            <person name="Bahn Y.-S."/>
            <person name="Kim J.F."/>
            <person name="Lee D.-W."/>
        </authorList>
    </citation>
    <scope>NUCLEOTIDE SEQUENCE [LARGE SCALE GENOMIC DNA]</scope>
    <source>
        <strain evidence="1 2">DSM 6307</strain>
    </source>
</reference>
<sequence>MYMEFLFIAIGIATAGYFIGEGLKNFQSPNSKSLIETIEEDDDHELIKENNVHYFLGVTKEDAKQLISEYPHIPHILLNGKVYYQKAKLKEWLNTIGK</sequence>
<keyword evidence="1" id="KW-0238">DNA-binding</keyword>
<dbReference type="KEGG" id="bcoh:BC6307_14790"/>
<evidence type="ECO:0000313" key="1">
    <source>
        <dbReference type="EMBL" id="AST92470.1"/>
    </source>
</evidence>
<dbReference type="Proteomes" id="UP000215224">
    <property type="component" value="Chromosome"/>
</dbReference>
<organism evidence="1 2">
    <name type="scientific">Sutcliffiella cohnii</name>
    <dbReference type="NCBI Taxonomy" id="33932"/>
    <lineage>
        <taxon>Bacteria</taxon>
        <taxon>Bacillati</taxon>
        <taxon>Bacillota</taxon>
        <taxon>Bacilli</taxon>
        <taxon>Bacillales</taxon>
        <taxon>Bacillaceae</taxon>
        <taxon>Sutcliffiella</taxon>
    </lineage>
</organism>
<proteinExistence type="predicted"/>
<dbReference type="GO" id="GO:0003677">
    <property type="term" value="F:DNA binding"/>
    <property type="evidence" value="ECO:0007669"/>
    <property type="project" value="UniProtKB-KW"/>
</dbReference>
<accession>A0A223KSL8</accession>
<gene>
    <name evidence="1" type="ORF">BC6307_14790</name>
</gene>
<name>A0A223KSL8_9BACI</name>
<protein>
    <submittedName>
        <fullName evidence="1">DNA-binding protein</fullName>
    </submittedName>
</protein>
<keyword evidence="2" id="KW-1185">Reference proteome</keyword>
<evidence type="ECO:0000313" key="2">
    <source>
        <dbReference type="Proteomes" id="UP000215224"/>
    </source>
</evidence>